<dbReference type="PANTHER" id="PTHR34385:SF1">
    <property type="entry name" value="PEPTIDOGLYCAN L-ALANYL-D-GLUTAMATE ENDOPEPTIDASE CWLK"/>
    <property type="match status" value="1"/>
</dbReference>
<dbReference type="GO" id="GO:0006508">
    <property type="term" value="P:proteolysis"/>
    <property type="evidence" value="ECO:0007669"/>
    <property type="project" value="InterPro"/>
</dbReference>
<evidence type="ECO:0000313" key="3">
    <source>
        <dbReference type="EMBL" id="SDE87761.1"/>
    </source>
</evidence>
<dbReference type="AlphaFoldDB" id="A0A1G7GI40"/>
<organism evidence="3 4">
    <name type="scientific">Ulvibacter litoralis</name>
    <dbReference type="NCBI Taxonomy" id="227084"/>
    <lineage>
        <taxon>Bacteria</taxon>
        <taxon>Pseudomonadati</taxon>
        <taxon>Bacteroidota</taxon>
        <taxon>Flavobacteriia</taxon>
        <taxon>Flavobacteriales</taxon>
        <taxon>Flavobacteriaceae</taxon>
        <taxon>Ulvibacter</taxon>
    </lineage>
</organism>
<keyword evidence="3" id="KW-0121">Carboxypeptidase</keyword>
<dbReference type="Proteomes" id="UP000199321">
    <property type="component" value="Unassembled WGS sequence"/>
</dbReference>
<gene>
    <name evidence="3" type="ORF">SAMN05421855_103153</name>
</gene>
<evidence type="ECO:0000259" key="2">
    <source>
        <dbReference type="Pfam" id="PF02557"/>
    </source>
</evidence>
<dbReference type="InterPro" id="IPR052179">
    <property type="entry name" value="DD-CPase-like"/>
</dbReference>
<dbReference type="Gene3D" id="3.30.1380.10">
    <property type="match status" value="1"/>
</dbReference>
<proteinExistence type="predicted"/>
<evidence type="ECO:0000256" key="1">
    <source>
        <dbReference type="SAM" id="SignalP"/>
    </source>
</evidence>
<keyword evidence="4" id="KW-1185">Reference proteome</keyword>
<keyword evidence="3" id="KW-0378">Hydrolase</keyword>
<dbReference type="PANTHER" id="PTHR34385">
    <property type="entry name" value="D-ALANYL-D-ALANINE CARBOXYPEPTIDASE"/>
    <property type="match status" value="1"/>
</dbReference>
<accession>A0A1G7GI40</accession>
<dbReference type="STRING" id="227084.SAMN05421855_103153"/>
<dbReference type="EMBL" id="FNBA01000003">
    <property type="protein sequence ID" value="SDE87761.1"/>
    <property type="molecule type" value="Genomic_DNA"/>
</dbReference>
<dbReference type="SUPFAM" id="SSF55166">
    <property type="entry name" value="Hedgehog/DD-peptidase"/>
    <property type="match status" value="1"/>
</dbReference>
<dbReference type="GO" id="GO:0004180">
    <property type="term" value="F:carboxypeptidase activity"/>
    <property type="evidence" value="ECO:0007669"/>
    <property type="project" value="UniProtKB-KW"/>
</dbReference>
<dbReference type="InterPro" id="IPR003709">
    <property type="entry name" value="VanY-like_core_dom"/>
</dbReference>
<dbReference type="CDD" id="cd14847">
    <property type="entry name" value="DD-carboxypeptidase_like"/>
    <property type="match status" value="1"/>
</dbReference>
<dbReference type="InterPro" id="IPR009045">
    <property type="entry name" value="Zn_M74/Hedgehog-like"/>
</dbReference>
<feature type="signal peptide" evidence="1">
    <location>
        <begin position="1"/>
        <end position="26"/>
    </location>
</feature>
<dbReference type="PROSITE" id="PS51257">
    <property type="entry name" value="PROKAR_LIPOPROTEIN"/>
    <property type="match status" value="1"/>
</dbReference>
<sequence>MNRNKFIKISSLTAFGMSCIPQLTFAALQQSFTRNQLIGKGNSDIIGNTYTSKMHRDTSEAFQKMKRAASKENINIEVVSAYRSFQRQKEIFEGKYKRFTNQGLSPTEAIQKIIEYSTIPGTSRHHWGTDIDIIDANASPRPKSVLQPELFHGEGPFCKLKDWLNIHANSFGFYEVYTDNANRKGFKYEPWHFSYAPVSVPMLQEYKKLDIPSILKEENVLGNEYFSEAFIKKYRDENILDINPKLL</sequence>
<dbReference type="RefSeq" id="WP_093144199.1">
    <property type="nucleotide sequence ID" value="NZ_BMWO01000003.1"/>
</dbReference>
<feature type="domain" description="D-alanyl-D-alanine carboxypeptidase-like core" evidence="2">
    <location>
        <begin position="52"/>
        <end position="197"/>
    </location>
</feature>
<dbReference type="OrthoDB" id="9792074at2"/>
<evidence type="ECO:0000313" key="4">
    <source>
        <dbReference type="Proteomes" id="UP000199321"/>
    </source>
</evidence>
<reference evidence="3 4" key="1">
    <citation type="submission" date="2016-10" db="EMBL/GenBank/DDBJ databases">
        <authorList>
            <person name="de Groot N.N."/>
        </authorList>
    </citation>
    <scope>NUCLEOTIDE SEQUENCE [LARGE SCALE GENOMIC DNA]</scope>
    <source>
        <strain evidence="3 4">DSM 16195</strain>
    </source>
</reference>
<keyword evidence="1" id="KW-0732">Signal</keyword>
<dbReference type="Pfam" id="PF02557">
    <property type="entry name" value="VanY"/>
    <property type="match status" value="1"/>
</dbReference>
<protein>
    <submittedName>
        <fullName evidence="3">D-alanyl-D-alanine carboxypeptidase</fullName>
    </submittedName>
</protein>
<name>A0A1G7GI40_9FLAO</name>
<keyword evidence="3" id="KW-0645">Protease</keyword>
<feature type="chain" id="PRO_5011763991" evidence="1">
    <location>
        <begin position="27"/>
        <end position="247"/>
    </location>
</feature>